<dbReference type="PANTHER" id="PTHR10169:SF38">
    <property type="entry name" value="DNA TOPOISOMERASE 2"/>
    <property type="match status" value="1"/>
</dbReference>
<name>A0ABN7X9K8_GIGMA</name>
<feature type="region of interest" description="Disordered" evidence="7">
    <location>
        <begin position="104"/>
        <end position="133"/>
    </location>
</feature>
<dbReference type="EMBL" id="CAJVQB010106010">
    <property type="protein sequence ID" value="CAG8851426.1"/>
    <property type="molecule type" value="Genomic_DNA"/>
</dbReference>
<protein>
    <recommendedName>
        <fullName evidence="3">DNA topoisomerase (ATP-hydrolyzing)</fullName>
        <ecNumber evidence="3">5.6.2.2</ecNumber>
    </recommendedName>
</protein>
<feature type="region of interest" description="Disordered" evidence="7">
    <location>
        <begin position="50"/>
        <end position="83"/>
    </location>
</feature>
<organism evidence="9 10">
    <name type="scientific">Gigaspora margarita</name>
    <dbReference type="NCBI Taxonomy" id="4874"/>
    <lineage>
        <taxon>Eukaryota</taxon>
        <taxon>Fungi</taxon>
        <taxon>Fungi incertae sedis</taxon>
        <taxon>Mucoromycota</taxon>
        <taxon>Glomeromycotina</taxon>
        <taxon>Glomeromycetes</taxon>
        <taxon>Diversisporales</taxon>
        <taxon>Gigasporaceae</taxon>
        <taxon>Gigaspora</taxon>
    </lineage>
</organism>
<keyword evidence="4" id="KW-0799">Topoisomerase</keyword>
<dbReference type="Proteomes" id="UP000789901">
    <property type="component" value="Unassembled WGS sequence"/>
</dbReference>
<feature type="compositionally biased region" description="Polar residues" evidence="7">
    <location>
        <begin position="115"/>
        <end position="129"/>
    </location>
</feature>
<dbReference type="InterPro" id="IPR050634">
    <property type="entry name" value="DNA_Topoisomerase_II"/>
</dbReference>
<evidence type="ECO:0000256" key="7">
    <source>
        <dbReference type="SAM" id="MobiDB-lite"/>
    </source>
</evidence>
<keyword evidence="10" id="KW-1185">Reference proteome</keyword>
<keyword evidence="5" id="KW-0238">DNA-binding</keyword>
<evidence type="ECO:0000256" key="4">
    <source>
        <dbReference type="ARBA" id="ARBA00023029"/>
    </source>
</evidence>
<evidence type="ECO:0000256" key="3">
    <source>
        <dbReference type="ARBA" id="ARBA00012895"/>
    </source>
</evidence>
<dbReference type="InterPro" id="IPR036890">
    <property type="entry name" value="HATPase_C_sf"/>
</dbReference>
<dbReference type="PRINTS" id="PR00418">
    <property type="entry name" value="TPI2FAMILY"/>
</dbReference>
<feature type="domain" description="Histidine kinase/HSP90-like ATPase" evidence="8">
    <location>
        <begin position="186"/>
        <end position="237"/>
    </location>
</feature>
<comment type="caution">
    <text evidence="9">The sequence shown here is derived from an EMBL/GenBank/DDBJ whole genome shotgun (WGS) entry which is preliminary data.</text>
</comment>
<evidence type="ECO:0000256" key="5">
    <source>
        <dbReference type="ARBA" id="ARBA00023125"/>
    </source>
</evidence>
<reference evidence="9 10" key="1">
    <citation type="submission" date="2021-06" db="EMBL/GenBank/DDBJ databases">
        <authorList>
            <person name="Kallberg Y."/>
            <person name="Tangrot J."/>
            <person name="Rosling A."/>
        </authorList>
    </citation>
    <scope>NUCLEOTIDE SEQUENCE [LARGE SCALE GENOMIC DNA]</scope>
    <source>
        <strain evidence="9 10">120-4 pot B 10/14</strain>
    </source>
</reference>
<proteinExistence type="predicted"/>
<dbReference type="Gene3D" id="3.30.565.10">
    <property type="entry name" value="Histidine kinase-like ATPase, C-terminal domain"/>
    <property type="match status" value="1"/>
</dbReference>
<feature type="region of interest" description="Disordered" evidence="7">
    <location>
        <begin position="1"/>
        <end position="25"/>
    </location>
</feature>
<dbReference type="Pfam" id="PF02518">
    <property type="entry name" value="HATPase_c"/>
    <property type="match status" value="1"/>
</dbReference>
<gene>
    <name evidence="9" type="ORF">GMARGA_LOCUS40734</name>
</gene>
<evidence type="ECO:0000313" key="10">
    <source>
        <dbReference type="Proteomes" id="UP000789901"/>
    </source>
</evidence>
<comment type="cofactor">
    <cofactor evidence="2">
        <name>Mg(2+)</name>
        <dbReference type="ChEBI" id="CHEBI:18420"/>
    </cofactor>
</comment>
<evidence type="ECO:0000313" key="9">
    <source>
        <dbReference type="EMBL" id="CAG8851426.1"/>
    </source>
</evidence>
<keyword evidence="6" id="KW-0413">Isomerase</keyword>
<feature type="compositionally biased region" description="Polar residues" evidence="7">
    <location>
        <begin position="1"/>
        <end position="16"/>
    </location>
</feature>
<dbReference type="EC" id="5.6.2.2" evidence="3"/>
<comment type="catalytic activity">
    <reaction evidence="1">
        <text>ATP-dependent breakage, passage and rejoining of double-stranded DNA.</text>
        <dbReference type="EC" id="5.6.2.2"/>
    </reaction>
</comment>
<evidence type="ECO:0000256" key="6">
    <source>
        <dbReference type="ARBA" id="ARBA00023235"/>
    </source>
</evidence>
<feature type="non-terminal residue" evidence="9">
    <location>
        <position position="242"/>
    </location>
</feature>
<sequence length="242" mass="27428">MSDSENSDYYPSTSMTKKLPTRRAKTAKKIIIDIDTKKSIFDVDYDNSEEFSGSDYAPSVSKEKKQTAKSTKPKKKTQVIEEEASSKTAKKSIFDVDVDGDNSEEFSANEYAPSENKQSEASSSKTNASNKRKTVEEIYQKKTQIEHILLRPDTYIGSVECVTEKLWVYDSESDSMVYRDVTIVPGLYKIVDEILVNAADNKIRDPSMNTIKVKIDKEQNLISIYNNGKGIPIEMHKDENIY</sequence>
<dbReference type="PANTHER" id="PTHR10169">
    <property type="entry name" value="DNA TOPOISOMERASE/GYRASE"/>
    <property type="match status" value="1"/>
</dbReference>
<dbReference type="SUPFAM" id="SSF55874">
    <property type="entry name" value="ATPase domain of HSP90 chaperone/DNA topoisomerase II/histidine kinase"/>
    <property type="match status" value="1"/>
</dbReference>
<dbReference type="InterPro" id="IPR003594">
    <property type="entry name" value="HATPase_dom"/>
</dbReference>
<evidence type="ECO:0000256" key="2">
    <source>
        <dbReference type="ARBA" id="ARBA00001946"/>
    </source>
</evidence>
<evidence type="ECO:0000259" key="8">
    <source>
        <dbReference type="Pfam" id="PF02518"/>
    </source>
</evidence>
<evidence type="ECO:0000256" key="1">
    <source>
        <dbReference type="ARBA" id="ARBA00000185"/>
    </source>
</evidence>
<accession>A0ABN7X9K8</accession>